<feature type="compositionally biased region" description="Low complexity" evidence="1">
    <location>
        <begin position="290"/>
        <end position="302"/>
    </location>
</feature>
<sequence>MAAQDEYTEAPSFATQSGTDVVTFEVGANGRKRLFTTNIVRLFQKAPQFEKLFDDPYLVCISQKYFLAEDDPRAFELFISWLHLGKLDITVNVQDSTMIELFAFAEKYKIPDLADETMDNFCKAMSKFHQHPRPILMSLAYKRTQKKSKMRLYMARSWVFITTTLTEAEGNDPAWKNDSMRSVLVDNEDLWTDTLALLRGSAGIIPPDPSQAPRCDYHQHGDNIQCPHRSTNNVEIPAPDISMEDVSTATRENVGQLGRKFPNPSIKLAQDTLRVHENDLVSATEAGVNSVVSEPSSTVVSETPRKRRRLD</sequence>
<proteinExistence type="predicted"/>
<evidence type="ECO:0000313" key="2">
    <source>
        <dbReference type="EMBL" id="OWP03505.1"/>
    </source>
</evidence>
<dbReference type="Gene3D" id="3.30.710.10">
    <property type="entry name" value="Potassium Channel Kv1.1, Chain A"/>
    <property type="match status" value="1"/>
</dbReference>
<gene>
    <name evidence="2" type="ORF">B2J93_7523</name>
</gene>
<evidence type="ECO:0000313" key="3">
    <source>
        <dbReference type="Proteomes" id="UP000242519"/>
    </source>
</evidence>
<dbReference type="SUPFAM" id="SSF54695">
    <property type="entry name" value="POZ domain"/>
    <property type="match status" value="1"/>
</dbReference>
<reference evidence="2 3" key="1">
    <citation type="submission" date="2017-04" db="EMBL/GenBank/DDBJ databases">
        <title>Draft genome sequence of Marssonina coronaria NL1: causal agent of apple blotch.</title>
        <authorList>
            <person name="Cheng Q."/>
        </authorList>
    </citation>
    <scope>NUCLEOTIDE SEQUENCE [LARGE SCALE GENOMIC DNA]</scope>
    <source>
        <strain evidence="2 3">NL1</strain>
    </source>
</reference>
<comment type="caution">
    <text evidence="2">The sequence shown here is derived from an EMBL/GenBank/DDBJ whole genome shotgun (WGS) entry which is preliminary data.</text>
</comment>
<dbReference type="PANTHER" id="PTHR47843:SF2">
    <property type="entry name" value="BTB DOMAIN-CONTAINING PROTEIN"/>
    <property type="match status" value="1"/>
</dbReference>
<dbReference type="AlphaFoldDB" id="A0A218Z8C8"/>
<dbReference type="PANTHER" id="PTHR47843">
    <property type="entry name" value="BTB DOMAIN-CONTAINING PROTEIN-RELATED"/>
    <property type="match status" value="1"/>
</dbReference>
<name>A0A218Z8C8_9HELO</name>
<dbReference type="STRING" id="503106.A0A218Z8C8"/>
<organism evidence="2 3">
    <name type="scientific">Diplocarpon coronariae</name>
    <dbReference type="NCBI Taxonomy" id="2795749"/>
    <lineage>
        <taxon>Eukaryota</taxon>
        <taxon>Fungi</taxon>
        <taxon>Dikarya</taxon>
        <taxon>Ascomycota</taxon>
        <taxon>Pezizomycotina</taxon>
        <taxon>Leotiomycetes</taxon>
        <taxon>Helotiales</taxon>
        <taxon>Drepanopezizaceae</taxon>
        <taxon>Diplocarpon</taxon>
    </lineage>
</organism>
<protein>
    <submittedName>
        <fullName evidence="2">Uncharacterized protein</fullName>
    </submittedName>
</protein>
<accession>A0A218Z8C8</accession>
<dbReference type="EMBL" id="MZNU01000176">
    <property type="protein sequence ID" value="OWP03505.1"/>
    <property type="molecule type" value="Genomic_DNA"/>
</dbReference>
<dbReference type="InterPro" id="IPR011333">
    <property type="entry name" value="SKP1/BTB/POZ_sf"/>
</dbReference>
<evidence type="ECO:0000256" key="1">
    <source>
        <dbReference type="SAM" id="MobiDB-lite"/>
    </source>
</evidence>
<feature type="region of interest" description="Disordered" evidence="1">
    <location>
        <begin position="287"/>
        <end position="311"/>
    </location>
</feature>
<keyword evidence="3" id="KW-1185">Reference proteome</keyword>
<dbReference type="Proteomes" id="UP000242519">
    <property type="component" value="Unassembled WGS sequence"/>
</dbReference>
<dbReference type="InParanoid" id="A0A218Z8C8"/>
<dbReference type="OrthoDB" id="194443at2759"/>